<protein>
    <submittedName>
        <fullName evidence="2">Uncharacterized protein</fullName>
    </submittedName>
</protein>
<accession>A0A9X1ZF74</accession>
<comment type="caution">
    <text evidence="2">The sequence shown here is derived from an EMBL/GenBank/DDBJ whole genome shotgun (WGS) entry which is preliminary data.</text>
</comment>
<dbReference type="EMBL" id="JAKILB010000010">
    <property type="protein sequence ID" value="MCL1139932.1"/>
    <property type="molecule type" value="Genomic_DNA"/>
</dbReference>
<dbReference type="AlphaFoldDB" id="A0A9X1ZF74"/>
<dbReference type="Proteomes" id="UP001139293">
    <property type="component" value="Unassembled WGS sequence"/>
</dbReference>
<reference evidence="2" key="1">
    <citation type="submission" date="2022-01" db="EMBL/GenBank/DDBJ databases">
        <title>Whole genome-based taxonomy of the Shewanellaceae.</title>
        <authorList>
            <person name="Martin-Rodriguez A.J."/>
        </authorList>
    </citation>
    <scope>NUCLEOTIDE SEQUENCE</scope>
    <source>
        <strain evidence="2">KCTC 23973</strain>
    </source>
</reference>
<keyword evidence="3" id="KW-1185">Reference proteome</keyword>
<evidence type="ECO:0000256" key="1">
    <source>
        <dbReference type="SAM" id="MobiDB-lite"/>
    </source>
</evidence>
<evidence type="ECO:0000313" key="3">
    <source>
        <dbReference type="Proteomes" id="UP001139293"/>
    </source>
</evidence>
<name>A0A9X1ZF74_9GAMM</name>
<gene>
    <name evidence="2" type="ORF">L2740_15405</name>
</gene>
<dbReference type="RefSeq" id="WP_248470170.1">
    <property type="nucleotide sequence ID" value="NZ_JAKILB010000010.1"/>
</dbReference>
<sequence length="138" mass="15593">MYKTSKKPVWYGELRTARGNTILIHDKQFPDASAGRVYFYNATRESIIEYAEDIVKPNLHELDDQAIAEVEKTCGAAWFAAREEFMAKHQGWVEANNPKSVAAPKKAKAAPADDDDEPELESADGDDYDDDWSDDYDD</sequence>
<evidence type="ECO:0000313" key="2">
    <source>
        <dbReference type="EMBL" id="MCL1139932.1"/>
    </source>
</evidence>
<organism evidence="2 3">
    <name type="scientific">Shewanella pneumatophori</name>
    <dbReference type="NCBI Taxonomy" id="314092"/>
    <lineage>
        <taxon>Bacteria</taxon>
        <taxon>Pseudomonadati</taxon>
        <taxon>Pseudomonadota</taxon>
        <taxon>Gammaproteobacteria</taxon>
        <taxon>Alteromonadales</taxon>
        <taxon>Shewanellaceae</taxon>
        <taxon>Shewanella</taxon>
    </lineage>
</organism>
<feature type="region of interest" description="Disordered" evidence="1">
    <location>
        <begin position="96"/>
        <end position="138"/>
    </location>
</feature>
<proteinExistence type="predicted"/>
<feature type="compositionally biased region" description="Acidic residues" evidence="1">
    <location>
        <begin position="112"/>
        <end position="138"/>
    </location>
</feature>